<evidence type="ECO:0000256" key="4">
    <source>
        <dbReference type="ARBA" id="ARBA00023128"/>
    </source>
</evidence>
<name>A0AAF0DWB4_9BASI</name>
<evidence type="ECO:0000256" key="5">
    <source>
        <dbReference type="ARBA" id="ARBA00023157"/>
    </source>
</evidence>
<dbReference type="GO" id="GO:0045277">
    <property type="term" value="C:respiratory chain complex IV"/>
    <property type="evidence" value="ECO:0007669"/>
    <property type="project" value="InterPro"/>
</dbReference>
<dbReference type="PANTHER" id="PTHR11387">
    <property type="entry name" value="CYTOCHROME C OXIDASE SUBUNIT 6B"/>
    <property type="match status" value="1"/>
</dbReference>
<dbReference type="AlphaFoldDB" id="A0AAF0DWB4"/>
<dbReference type="SUPFAM" id="SSF47694">
    <property type="entry name" value="Cytochrome c oxidase subunit h"/>
    <property type="match status" value="1"/>
</dbReference>
<accession>A0AAF0DWB4</accession>
<feature type="disulfide bond" evidence="7">
    <location>
        <begin position="35"/>
        <end position="46"/>
    </location>
</feature>
<gene>
    <name evidence="8" type="primary">COX12</name>
    <name evidence="8" type="ORF">MBRA1_003662</name>
</gene>
<evidence type="ECO:0000313" key="8">
    <source>
        <dbReference type="EMBL" id="WFC96996.1"/>
    </source>
</evidence>
<dbReference type="InterPro" id="IPR003213">
    <property type="entry name" value="Cyt_c_oxidase_su6B"/>
</dbReference>
<sequence length="80" mass="9574">MPKEVTLKTAEFDSRFPNQNQTRHCWVSYADYYRCINKKGEDYEPCKLFYNTFHSLCPNEWIGKWDEQRENGTFPANLDG</sequence>
<dbReference type="FunFam" id="1.10.10.140:FF:000001">
    <property type="entry name" value="Cytochrome c oxidase subunit 6B1"/>
    <property type="match status" value="1"/>
</dbReference>
<dbReference type="InterPro" id="IPR048280">
    <property type="entry name" value="COX6B-like"/>
</dbReference>
<comment type="function">
    <text evidence="6">Component of the cytochrome c oxidase, the last enzyme in the mitochondrial electron transport chain which drives oxidative phosphorylation.</text>
</comment>
<dbReference type="Proteomes" id="UP001216638">
    <property type="component" value="Chromosome 5"/>
</dbReference>
<evidence type="ECO:0000256" key="1">
    <source>
        <dbReference type="ARBA" id="ARBA00004173"/>
    </source>
</evidence>
<keyword evidence="9" id="KW-1185">Reference proteome</keyword>
<dbReference type="GO" id="GO:0005739">
    <property type="term" value="C:mitochondrion"/>
    <property type="evidence" value="ECO:0007669"/>
    <property type="project" value="UniProtKB-SubCell"/>
</dbReference>
<feature type="disulfide bond" evidence="7">
    <location>
        <begin position="25"/>
        <end position="57"/>
    </location>
</feature>
<comment type="similarity">
    <text evidence="3">Belongs to the cytochrome c oxidase subunit 6B family.</text>
</comment>
<dbReference type="Gene3D" id="1.10.10.140">
    <property type="entry name" value="Cytochrome c oxidase, subunit VIb"/>
    <property type="match status" value="1"/>
</dbReference>
<evidence type="ECO:0000256" key="3">
    <source>
        <dbReference type="ARBA" id="ARBA00006425"/>
    </source>
</evidence>
<evidence type="ECO:0000256" key="2">
    <source>
        <dbReference type="ARBA" id="ARBA00004673"/>
    </source>
</evidence>
<dbReference type="CDD" id="cd00926">
    <property type="entry name" value="Cyt_c_Oxidase_VIb"/>
    <property type="match status" value="1"/>
</dbReference>
<evidence type="ECO:0000256" key="7">
    <source>
        <dbReference type="PIRSR" id="PIRSR000278-1"/>
    </source>
</evidence>
<dbReference type="PIRSF" id="PIRSF000278">
    <property type="entry name" value="Cyt_c_oxidase_6B"/>
    <property type="match status" value="1"/>
</dbReference>
<dbReference type="EMBL" id="CP119955">
    <property type="protein sequence ID" value="WFC96996.1"/>
    <property type="molecule type" value="Genomic_DNA"/>
</dbReference>
<proteinExistence type="inferred from homology"/>
<dbReference type="Pfam" id="PF02297">
    <property type="entry name" value="COX6B"/>
    <property type="match status" value="1"/>
</dbReference>
<comment type="subcellular location">
    <subcellularLocation>
        <location evidence="1">Mitochondrion</location>
    </subcellularLocation>
</comment>
<comment type="pathway">
    <text evidence="2">Energy metabolism; oxidative phosphorylation.</text>
</comment>
<dbReference type="GO" id="GO:0006123">
    <property type="term" value="P:mitochondrial electron transport, cytochrome c to oxygen"/>
    <property type="evidence" value="ECO:0007669"/>
    <property type="project" value="UniProtKB-ARBA"/>
</dbReference>
<evidence type="ECO:0000256" key="6">
    <source>
        <dbReference type="PIRNR" id="PIRNR000278"/>
    </source>
</evidence>
<keyword evidence="4 6" id="KW-0496">Mitochondrion</keyword>
<protein>
    <recommendedName>
        <fullName evidence="6">Cytochrome c oxidase subunit</fullName>
    </recommendedName>
</protein>
<keyword evidence="5 7" id="KW-1015">Disulfide bond</keyword>
<evidence type="ECO:0000313" key="9">
    <source>
        <dbReference type="Proteomes" id="UP001216638"/>
    </source>
</evidence>
<reference evidence="8" key="1">
    <citation type="submission" date="2023-03" db="EMBL/GenBank/DDBJ databases">
        <title>Mating type loci evolution in Malassezia.</title>
        <authorList>
            <person name="Coelho M.A."/>
        </authorList>
    </citation>
    <scope>NUCLEOTIDE SEQUENCE</scope>
    <source>
        <strain evidence="8">CBS 14135</strain>
    </source>
</reference>
<dbReference type="InterPro" id="IPR036549">
    <property type="entry name" value="CX6/COA6-like_sf"/>
</dbReference>
<organism evidence="8 9">
    <name type="scientific">Malassezia brasiliensis</name>
    <dbReference type="NCBI Taxonomy" id="1821822"/>
    <lineage>
        <taxon>Eukaryota</taxon>
        <taxon>Fungi</taxon>
        <taxon>Dikarya</taxon>
        <taxon>Basidiomycota</taxon>
        <taxon>Ustilaginomycotina</taxon>
        <taxon>Malasseziomycetes</taxon>
        <taxon>Malasseziales</taxon>
        <taxon>Malasseziaceae</taxon>
        <taxon>Malassezia</taxon>
    </lineage>
</organism>